<reference evidence="5" key="1">
    <citation type="submission" date="2016-10" db="EMBL/GenBank/DDBJ databases">
        <authorList>
            <person name="Varghese N."/>
            <person name="Submissions S."/>
        </authorList>
    </citation>
    <scope>NUCLEOTIDE SEQUENCE [LARGE SCALE GENOMIC DNA]</scope>
    <source>
        <strain evidence="5">DSM 45245</strain>
    </source>
</reference>
<dbReference type="PANTHER" id="PTHR43877:SF2">
    <property type="entry name" value="AMINOALKYLPHOSPHONATE N-ACETYLTRANSFERASE-RELATED"/>
    <property type="match status" value="1"/>
</dbReference>
<dbReference type="EMBL" id="FNPH01000001">
    <property type="protein sequence ID" value="SDY17897.1"/>
    <property type="molecule type" value="Genomic_DNA"/>
</dbReference>
<dbReference type="SUPFAM" id="SSF55729">
    <property type="entry name" value="Acyl-CoA N-acyltransferases (Nat)"/>
    <property type="match status" value="1"/>
</dbReference>
<evidence type="ECO:0000259" key="3">
    <source>
        <dbReference type="PROSITE" id="PS51186"/>
    </source>
</evidence>
<dbReference type="PROSITE" id="PS51186">
    <property type="entry name" value="GNAT"/>
    <property type="match status" value="1"/>
</dbReference>
<feature type="domain" description="N-acetyltransferase" evidence="3">
    <location>
        <begin position="4"/>
        <end position="161"/>
    </location>
</feature>
<dbReference type="InterPro" id="IPR000182">
    <property type="entry name" value="GNAT_dom"/>
</dbReference>
<dbReference type="AlphaFoldDB" id="A0A1H3HQZ3"/>
<keyword evidence="2" id="KW-0012">Acyltransferase</keyword>
<evidence type="ECO:0000313" key="5">
    <source>
        <dbReference type="Proteomes" id="UP000242415"/>
    </source>
</evidence>
<dbReference type="Gene3D" id="3.40.630.30">
    <property type="match status" value="1"/>
</dbReference>
<evidence type="ECO:0000256" key="1">
    <source>
        <dbReference type="ARBA" id="ARBA00022679"/>
    </source>
</evidence>
<dbReference type="STRING" id="405436.SAMN05444365_101953"/>
<keyword evidence="1 4" id="KW-0808">Transferase</keyword>
<dbReference type="OrthoDB" id="3289409at2"/>
<dbReference type="Pfam" id="PF00583">
    <property type="entry name" value="Acetyltransf_1"/>
    <property type="match status" value="1"/>
</dbReference>
<organism evidence="4 5">
    <name type="scientific">Micromonospora pattaloongensis</name>
    <dbReference type="NCBI Taxonomy" id="405436"/>
    <lineage>
        <taxon>Bacteria</taxon>
        <taxon>Bacillati</taxon>
        <taxon>Actinomycetota</taxon>
        <taxon>Actinomycetes</taxon>
        <taxon>Micromonosporales</taxon>
        <taxon>Micromonosporaceae</taxon>
        <taxon>Micromonospora</taxon>
    </lineage>
</organism>
<evidence type="ECO:0000256" key="2">
    <source>
        <dbReference type="ARBA" id="ARBA00023315"/>
    </source>
</evidence>
<dbReference type="RefSeq" id="WP_091551750.1">
    <property type="nucleotide sequence ID" value="NZ_FNPH01000001.1"/>
</dbReference>
<sequence length="169" mass="18744">MTDVSIRPYRPHDHRAGRRLWVELAEQHRELYDDPGFGGADPGAAFDEYLTRLDLSGLWVAEDPADGVIGLVGLLMKGRTGVVEPVVVTAGRRGRGVGRALLDHVAEQARRRGLTRLTISPESRNLEALRCLHGAGYDVLSALELTLDLGRQAQRWRDGMALHDLQFRS</sequence>
<dbReference type="Proteomes" id="UP000242415">
    <property type="component" value="Unassembled WGS sequence"/>
</dbReference>
<gene>
    <name evidence="4" type="ORF">SAMN05444365_101953</name>
</gene>
<dbReference type="InterPro" id="IPR016181">
    <property type="entry name" value="Acyl_CoA_acyltransferase"/>
</dbReference>
<dbReference type="InterPro" id="IPR050832">
    <property type="entry name" value="Bact_Acetyltransf"/>
</dbReference>
<name>A0A1H3HQZ3_9ACTN</name>
<keyword evidence="5" id="KW-1185">Reference proteome</keyword>
<dbReference type="GO" id="GO:0016747">
    <property type="term" value="F:acyltransferase activity, transferring groups other than amino-acyl groups"/>
    <property type="evidence" value="ECO:0007669"/>
    <property type="project" value="InterPro"/>
</dbReference>
<accession>A0A1H3HQZ3</accession>
<proteinExistence type="predicted"/>
<protein>
    <submittedName>
        <fullName evidence="4">Acetyltransferase (GNAT) family protein</fullName>
    </submittedName>
</protein>
<dbReference type="PANTHER" id="PTHR43877">
    <property type="entry name" value="AMINOALKYLPHOSPHONATE N-ACETYLTRANSFERASE-RELATED-RELATED"/>
    <property type="match status" value="1"/>
</dbReference>
<evidence type="ECO:0000313" key="4">
    <source>
        <dbReference type="EMBL" id="SDY17897.1"/>
    </source>
</evidence>